<dbReference type="GO" id="GO:0030136">
    <property type="term" value="C:clathrin-coated vesicle"/>
    <property type="evidence" value="ECO:0007669"/>
    <property type="project" value="TreeGrafter"/>
</dbReference>
<reference evidence="4" key="2">
    <citation type="submission" date="2025-09" db="UniProtKB">
        <authorList>
            <consortium name="Ensembl"/>
        </authorList>
    </citation>
    <scope>IDENTIFICATION</scope>
</reference>
<dbReference type="PROSITE" id="PS51741">
    <property type="entry name" value="F_BAR"/>
    <property type="match status" value="1"/>
</dbReference>
<dbReference type="Proteomes" id="UP000694560">
    <property type="component" value="Unplaced"/>
</dbReference>
<dbReference type="GO" id="GO:0005905">
    <property type="term" value="C:clathrin-coated pit"/>
    <property type="evidence" value="ECO:0007669"/>
    <property type="project" value="TreeGrafter"/>
</dbReference>
<dbReference type="AlphaFoldDB" id="A0A8C5TH77"/>
<dbReference type="GO" id="GO:0005886">
    <property type="term" value="C:plasma membrane"/>
    <property type="evidence" value="ECO:0007669"/>
    <property type="project" value="TreeGrafter"/>
</dbReference>
<dbReference type="InterPro" id="IPR027267">
    <property type="entry name" value="AH/BAR_dom_sf"/>
</dbReference>
<accession>A0A8C5TH77</accession>
<evidence type="ECO:0000259" key="3">
    <source>
        <dbReference type="PROSITE" id="PS51741"/>
    </source>
</evidence>
<feature type="coiled-coil region" evidence="2">
    <location>
        <begin position="147"/>
        <end position="181"/>
    </location>
</feature>
<proteinExistence type="predicted"/>
<dbReference type="Gene3D" id="1.20.1270.60">
    <property type="entry name" value="Arfaptin homology (AH) domain/BAR domain"/>
    <property type="match status" value="1"/>
</dbReference>
<dbReference type="InterPro" id="IPR031160">
    <property type="entry name" value="F_BAR_dom"/>
</dbReference>
<evidence type="ECO:0000256" key="2">
    <source>
        <dbReference type="SAM" id="Coils"/>
    </source>
</evidence>
<dbReference type="SMART" id="SM00055">
    <property type="entry name" value="FCH"/>
    <property type="match status" value="1"/>
</dbReference>
<sequence>MPEQQLLKPSEWSYCDYFWADKKDSQGNNTVSGFEILLQKQLKGKQMQKEMAEFVRERIKIEEEYAKNLSKLSQNSLAAQEEGTLGEAWAQLKKSLADEAEVHLKFSSKLQSEVEKPLLNFRENFKKDMKKCDHHIADLRKHLASRYTAVEKARKALTERQKDLEMKTQQLEVKLSNKTEEEIKKARRKSTQAGEWNASAHPSMCFLFLIL</sequence>
<dbReference type="FunFam" id="1.20.1270.60:FF:000024">
    <property type="entry name" value="growth arrest-specific protein 7 isoform X2"/>
    <property type="match status" value="1"/>
</dbReference>
<reference evidence="4" key="1">
    <citation type="submission" date="2025-08" db="UniProtKB">
        <authorList>
            <consortium name="Ensembl"/>
        </authorList>
    </citation>
    <scope>IDENTIFICATION</scope>
</reference>
<evidence type="ECO:0000256" key="1">
    <source>
        <dbReference type="PROSITE-ProRule" id="PRU01077"/>
    </source>
</evidence>
<dbReference type="GO" id="GO:0072583">
    <property type="term" value="P:clathrin-dependent endocytosis"/>
    <property type="evidence" value="ECO:0007669"/>
    <property type="project" value="TreeGrafter"/>
</dbReference>
<keyword evidence="1 2" id="KW-0175">Coiled coil</keyword>
<dbReference type="Pfam" id="PF00611">
    <property type="entry name" value="FCH"/>
    <property type="match status" value="1"/>
</dbReference>
<organism evidence="4 5">
    <name type="scientific">Malurus cyaneus samueli</name>
    <dbReference type="NCBI Taxonomy" id="2593467"/>
    <lineage>
        <taxon>Eukaryota</taxon>
        <taxon>Metazoa</taxon>
        <taxon>Chordata</taxon>
        <taxon>Craniata</taxon>
        <taxon>Vertebrata</taxon>
        <taxon>Euteleostomi</taxon>
        <taxon>Archelosauria</taxon>
        <taxon>Archosauria</taxon>
        <taxon>Dinosauria</taxon>
        <taxon>Saurischia</taxon>
        <taxon>Theropoda</taxon>
        <taxon>Coelurosauria</taxon>
        <taxon>Aves</taxon>
        <taxon>Neognathae</taxon>
        <taxon>Neoaves</taxon>
        <taxon>Telluraves</taxon>
        <taxon>Australaves</taxon>
        <taxon>Passeriformes</taxon>
        <taxon>Meliphagoidea</taxon>
        <taxon>Maluridae</taxon>
        <taxon>Malurus</taxon>
    </lineage>
</organism>
<evidence type="ECO:0000313" key="5">
    <source>
        <dbReference type="Proteomes" id="UP000694560"/>
    </source>
</evidence>
<dbReference type="PANTHER" id="PTHR23065">
    <property type="entry name" value="PROLINE-SERINE-THREONINE PHOSPHATASE INTERACTING PROTEIN 1"/>
    <property type="match status" value="1"/>
</dbReference>
<dbReference type="Ensembl" id="ENSMCST00000006620.1">
    <property type="protein sequence ID" value="ENSMCSP00000006469.1"/>
    <property type="gene ID" value="ENSMCSG00000003603.1"/>
</dbReference>
<dbReference type="GO" id="GO:0048812">
    <property type="term" value="P:neuron projection morphogenesis"/>
    <property type="evidence" value="ECO:0007669"/>
    <property type="project" value="TreeGrafter"/>
</dbReference>
<evidence type="ECO:0000313" key="4">
    <source>
        <dbReference type="Ensembl" id="ENSMCSP00000006469.1"/>
    </source>
</evidence>
<dbReference type="PANTHER" id="PTHR23065:SF57">
    <property type="entry name" value="GROWTH ARREST-SPECIFIC PROTEIN 7"/>
    <property type="match status" value="1"/>
</dbReference>
<dbReference type="GO" id="GO:0048268">
    <property type="term" value="P:clathrin coat assembly"/>
    <property type="evidence" value="ECO:0007669"/>
    <property type="project" value="TreeGrafter"/>
</dbReference>
<keyword evidence="5" id="KW-1185">Reference proteome</keyword>
<dbReference type="InterPro" id="IPR001060">
    <property type="entry name" value="FCH_dom"/>
</dbReference>
<feature type="domain" description="F-BAR" evidence="3">
    <location>
        <begin position="10"/>
        <end position="211"/>
    </location>
</feature>
<name>A0A8C5TH77_9PASS</name>
<protein>
    <submittedName>
        <fullName evidence="4">Growth arrest specific 7</fullName>
    </submittedName>
</protein>
<dbReference type="SUPFAM" id="SSF103657">
    <property type="entry name" value="BAR/IMD domain-like"/>
    <property type="match status" value="1"/>
</dbReference>